<reference evidence="1 2" key="1">
    <citation type="submission" date="2018-06" db="EMBL/GenBank/DDBJ databases">
        <authorList>
            <consortium name="Pathogen Informatics"/>
            <person name="Doyle S."/>
        </authorList>
    </citation>
    <scope>NUCLEOTIDE SEQUENCE [LARGE SCALE GENOMIC DNA]</scope>
    <source>
        <strain evidence="1 2">NCTC13294</strain>
    </source>
</reference>
<dbReference type="Proteomes" id="UP000254572">
    <property type="component" value="Unassembled WGS sequence"/>
</dbReference>
<protein>
    <submittedName>
        <fullName evidence="1">Uncharacterized protein</fullName>
    </submittedName>
</protein>
<evidence type="ECO:0000313" key="2">
    <source>
        <dbReference type="Proteomes" id="UP000254572"/>
    </source>
</evidence>
<evidence type="ECO:0000313" key="1">
    <source>
        <dbReference type="EMBL" id="SUX23308.1"/>
    </source>
</evidence>
<organism evidence="1 2">
    <name type="scientific">Cardiobacterium valvarum</name>
    <dbReference type="NCBI Taxonomy" id="194702"/>
    <lineage>
        <taxon>Bacteria</taxon>
        <taxon>Pseudomonadati</taxon>
        <taxon>Pseudomonadota</taxon>
        <taxon>Gammaproteobacteria</taxon>
        <taxon>Cardiobacteriales</taxon>
        <taxon>Cardiobacteriaceae</taxon>
        <taxon>Cardiobacterium</taxon>
    </lineage>
</organism>
<accession>A0A381E8Z7</accession>
<name>A0A381E8Z7_9GAMM</name>
<gene>
    <name evidence="1" type="ORF">NCTC13294_01480</name>
</gene>
<sequence>MAKRLTVCRSIRRRHYIPGTGKRQRAVRAICLVNCLERVYSLRSRIPKKAKTTICKLVLNLRSQFFQSRLCFSNQEKLRPTTHRFGNTAKRCNSFRLAIPTPHPSTPVPTKQMPYPCNHRRKDFCTAPRLSRSRSNAGRLPFLSVTSTVVTARACGKPCVSTAICRLIPLTFLPAS</sequence>
<dbReference type="AlphaFoldDB" id="A0A381E8Z7"/>
<keyword evidence="2" id="KW-1185">Reference proteome</keyword>
<proteinExistence type="predicted"/>
<dbReference type="EMBL" id="UFUW01000001">
    <property type="protein sequence ID" value="SUX23308.1"/>
    <property type="molecule type" value="Genomic_DNA"/>
</dbReference>